<dbReference type="GeneID" id="33322697"/>
<accession>A0A2Z2NGR5</accession>
<sequence>MKVVLDTNVFHNWKFLLWLKDSPYSPVTSSIAYAEYLYHQSKKLGSIEEGKSAVDTLFQSIRIEVMEFDKECAVETVRAVWGGWDFRKNARDYMIGALAVKLNAHLITYNKKHFEWYDKVYTPEEFMELSK</sequence>
<name>A0A2Z2NGR5_9EURY</name>
<gene>
    <name evidence="2" type="ORF">A3L04_08910</name>
</gene>
<dbReference type="AlphaFoldDB" id="A0A2Z2NGR5"/>
<dbReference type="Gene3D" id="3.40.50.1010">
    <property type="entry name" value="5'-nuclease"/>
    <property type="match status" value="1"/>
</dbReference>
<reference evidence="2 3" key="1">
    <citation type="submission" date="2016-04" db="EMBL/GenBank/DDBJ databases">
        <title>Complete genome sequence of Thermococcus chitonophagus type strain GC74.</title>
        <authorList>
            <person name="Oger P.M."/>
        </authorList>
    </citation>
    <scope>NUCLEOTIDE SEQUENCE [LARGE SCALE GENOMIC DNA]</scope>
    <source>
        <strain evidence="2 3">GC74</strain>
    </source>
</reference>
<dbReference type="RefSeq" id="WP_068577356.1">
    <property type="nucleotide sequence ID" value="NZ_CP015193.1"/>
</dbReference>
<dbReference type="Proteomes" id="UP000250189">
    <property type="component" value="Chromosome"/>
</dbReference>
<dbReference type="InterPro" id="IPR029060">
    <property type="entry name" value="PIN-like_dom_sf"/>
</dbReference>
<dbReference type="CDD" id="cd09881">
    <property type="entry name" value="PIN_VapC4-5_FitB-like"/>
    <property type="match status" value="1"/>
</dbReference>
<feature type="domain" description="PIN" evidence="1">
    <location>
        <begin position="3"/>
        <end position="114"/>
    </location>
</feature>
<proteinExistence type="predicted"/>
<dbReference type="OrthoDB" id="70111at2157"/>
<dbReference type="SUPFAM" id="SSF88723">
    <property type="entry name" value="PIN domain-like"/>
    <property type="match status" value="1"/>
</dbReference>
<keyword evidence="3" id="KW-1185">Reference proteome</keyword>
<dbReference type="InterPro" id="IPR002716">
    <property type="entry name" value="PIN_dom"/>
</dbReference>
<dbReference type="Pfam" id="PF01850">
    <property type="entry name" value="PIN"/>
    <property type="match status" value="1"/>
</dbReference>
<dbReference type="EMBL" id="CP015193">
    <property type="protein sequence ID" value="ASJ17179.1"/>
    <property type="molecule type" value="Genomic_DNA"/>
</dbReference>
<evidence type="ECO:0000313" key="2">
    <source>
        <dbReference type="EMBL" id="ASJ17179.1"/>
    </source>
</evidence>
<organism evidence="2 3">
    <name type="scientific">Thermococcus chitonophagus</name>
    <dbReference type="NCBI Taxonomy" id="54262"/>
    <lineage>
        <taxon>Archaea</taxon>
        <taxon>Methanobacteriati</taxon>
        <taxon>Methanobacteriota</taxon>
        <taxon>Thermococci</taxon>
        <taxon>Thermococcales</taxon>
        <taxon>Thermococcaceae</taxon>
        <taxon>Thermococcus</taxon>
    </lineage>
</organism>
<evidence type="ECO:0000259" key="1">
    <source>
        <dbReference type="Pfam" id="PF01850"/>
    </source>
</evidence>
<evidence type="ECO:0000313" key="3">
    <source>
        <dbReference type="Proteomes" id="UP000250189"/>
    </source>
</evidence>
<protein>
    <submittedName>
        <fullName evidence="2">Twitching motility protein PilT</fullName>
    </submittedName>
</protein>